<proteinExistence type="predicted"/>
<feature type="region of interest" description="Disordered" evidence="1">
    <location>
        <begin position="137"/>
        <end position="177"/>
    </location>
</feature>
<dbReference type="EMBL" id="CABPRJ010000506">
    <property type="protein sequence ID" value="VVC30154.1"/>
    <property type="molecule type" value="Genomic_DNA"/>
</dbReference>
<evidence type="ECO:0000313" key="4">
    <source>
        <dbReference type="Proteomes" id="UP000325440"/>
    </source>
</evidence>
<keyword evidence="4" id="KW-1185">Reference proteome</keyword>
<reference evidence="3 4" key="1">
    <citation type="submission" date="2019-08" db="EMBL/GenBank/DDBJ databases">
        <authorList>
            <person name="Alioto T."/>
            <person name="Alioto T."/>
            <person name="Gomez Garrido J."/>
        </authorList>
    </citation>
    <scope>NUCLEOTIDE SEQUENCE [LARGE SCALE GENOMIC DNA]</scope>
</reference>
<organism evidence="3 4">
    <name type="scientific">Cinara cedri</name>
    <dbReference type="NCBI Taxonomy" id="506608"/>
    <lineage>
        <taxon>Eukaryota</taxon>
        <taxon>Metazoa</taxon>
        <taxon>Ecdysozoa</taxon>
        <taxon>Arthropoda</taxon>
        <taxon>Hexapoda</taxon>
        <taxon>Insecta</taxon>
        <taxon>Pterygota</taxon>
        <taxon>Neoptera</taxon>
        <taxon>Paraneoptera</taxon>
        <taxon>Hemiptera</taxon>
        <taxon>Sternorrhyncha</taxon>
        <taxon>Aphidomorpha</taxon>
        <taxon>Aphidoidea</taxon>
        <taxon>Aphididae</taxon>
        <taxon>Lachninae</taxon>
        <taxon>Cinara</taxon>
    </lineage>
</organism>
<feature type="chain" id="PRO_5022874492" evidence="2">
    <location>
        <begin position="29"/>
        <end position="177"/>
    </location>
</feature>
<dbReference type="AlphaFoldDB" id="A0A5E4MK21"/>
<accession>A0A5E4MK21</accession>
<name>A0A5E4MK21_9HEMI</name>
<feature type="compositionally biased region" description="Basic residues" evidence="1">
    <location>
        <begin position="162"/>
        <end position="171"/>
    </location>
</feature>
<evidence type="ECO:0000256" key="1">
    <source>
        <dbReference type="SAM" id="MobiDB-lite"/>
    </source>
</evidence>
<feature type="compositionally biased region" description="Basic and acidic residues" evidence="1">
    <location>
        <begin position="141"/>
        <end position="161"/>
    </location>
</feature>
<gene>
    <name evidence="3" type="ORF">CINCED_3A013234</name>
</gene>
<protein>
    <submittedName>
        <fullName evidence="3">Uncharacterized protein</fullName>
    </submittedName>
</protein>
<evidence type="ECO:0000313" key="3">
    <source>
        <dbReference type="EMBL" id="VVC30154.1"/>
    </source>
</evidence>
<keyword evidence="2" id="KW-0732">Signal</keyword>
<dbReference type="Proteomes" id="UP000325440">
    <property type="component" value="Unassembled WGS sequence"/>
</dbReference>
<sequence length="177" mass="20340">MSAMNFLKPIITFSFMLLVLPSFPIISADPGKEMTDLLNWWREMPALDIYALNEKDTKILARFEEIIKDGKKGLHPIEQLSSMNAVLRDWWKKCPIFDPSLGSNQKSTCLPLNGGEIVHKADRRFIEDTKMETQHMIQTSETKEMEPANSDKTEGDNESKTGKVKKERPRTRWITIA</sequence>
<evidence type="ECO:0000256" key="2">
    <source>
        <dbReference type="SAM" id="SignalP"/>
    </source>
</evidence>
<feature type="signal peptide" evidence="2">
    <location>
        <begin position="1"/>
        <end position="28"/>
    </location>
</feature>